<feature type="domain" description="Reverse transcriptase/retrotransposon-derived protein RNase H-like" evidence="2">
    <location>
        <begin position="205"/>
        <end position="255"/>
    </location>
</feature>
<evidence type="ECO:0000256" key="1">
    <source>
        <dbReference type="SAM" id="MobiDB-lite"/>
    </source>
</evidence>
<keyword evidence="3" id="KW-0695">RNA-directed DNA polymerase</keyword>
<reference evidence="3" key="1">
    <citation type="journal article" date="2022" name="Int. J. Mol. Sci.">
        <title>Draft Genome of Tanacetum Coccineum: Genomic Comparison of Closely Related Tanacetum-Family Plants.</title>
        <authorList>
            <person name="Yamashiro T."/>
            <person name="Shiraishi A."/>
            <person name="Nakayama K."/>
            <person name="Satake H."/>
        </authorList>
    </citation>
    <scope>NUCLEOTIDE SEQUENCE</scope>
</reference>
<feature type="region of interest" description="Disordered" evidence="1">
    <location>
        <begin position="125"/>
        <end position="150"/>
    </location>
</feature>
<gene>
    <name evidence="3" type="ORF">Tco_1017556</name>
</gene>
<proteinExistence type="predicted"/>
<dbReference type="Pfam" id="PF17919">
    <property type="entry name" value="RT_RNaseH_2"/>
    <property type="match status" value="1"/>
</dbReference>
<evidence type="ECO:0000313" key="3">
    <source>
        <dbReference type="EMBL" id="GJT66076.1"/>
    </source>
</evidence>
<name>A0ABQ5FRX6_9ASTR</name>
<dbReference type="GO" id="GO:0003964">
    <property type="term" value="F:RNA-directed DNA polymerase activity"/>
    <property type="evidence" value="ECO:0007669"/>
    <property type="project" value="UniProtKB-KW"/>
</dbReference>
<sequence length="316" mass="35110">MGEYINNDSANTVAVLVDLLTQIAVRLNARRANDGGSSSSTSQGCNHKTFMASKPKEFYGIGGVVGLLSWFENVESKLNITRCVEASKGLAPKIRRMVTSSNPTTIQAVVGLAYRLTKDLVKLGGSSKGKDGRKRRLENQSGQKRGDNLDKKHRVVRNFGISLGPWPPLGIVHRECKSLDHGRRPYHELPCHPGLDKMYYDLRALPKGTENFVVYYDAPHKGLGCVLMQRDKVIAYAPRQPKKHEKNYTRHDLELGGDLFELSVEEAWETIEDFSQCNTQWKNPTSTISDQSIANLKAQIVGNEMVNVKIPSACNG</sequence>
<keyword evidence="4" id="KW-1185">Reference proteome</keyword>
<reference evidence="3" key="2">
    <citation type="submission" date="2022-01" db="EMBL/GenBank/DDBJ databases">
        <authorList>
            <person name="Yamashiro T."/>
            <person name="Shiraishi A."/>
            <person name="Satake H."/>
            <person name="Nakayama K."/>
        </authorList>
    </citation>
    <scope>NUCLEOTIDE SEQUENCE</scope>
</reference>
<accession>A0ABQ5FRX6</accession>
<keyword evidence="3" id="KW-0808">Transferase</keyword>
<organism evidence="3 4">
    <name type="scientific">Tanacetum coccineum</name>
    <dbReference type="NCBI Taxonomy" id="301880"/>
    <lineage>
        <taxon>Eukaryota</taxon>
        <taxon>Viridiplantae</taxon>
        <taxon>Streptophyta</taxon>
        <taxon>Embryophyta</taxon>
        <taxon>Tracheophyta</taxon>
        <taxon>Spermatophyta</taxon>
        <taxon>Magnoliopsida</taxon>
        <taxon>eudicotyledons</taxon>
        <taxon>Gunneridae</taxon>
        <taxon>Pentapetalae</taxon>
        <taxon>asterids</taxon>
        <taxon>campanulids</taxon>
        <taxon>Asterales</taxon>
        <taxon>Asteraceae</taxon>
        <taxon>Asteroideae</taxon>
        <taxon>Anthemideae</taxon>
        <taxon>Anthemidinae</taxon>
        <taxon>Tanacetum</taxon>
    </lineage>
</organism>
<keyword evidence="3" id="KW-0548">Nucleotidyltransferase</keyword>
<dbReference type="Proteomes" id="UP001151760">
    <property type="component" value="Unassembled WGS sequence"/>
</dbReference>
<dbReference type="InterPro" id="IPR041577">
    <property type="entry name" value="RT_RNaseH_2"/>
</dbReference>
<dbReference type="EMBL" id="BQNB010017684">
    <property type="protein sequence ID" value="GJT66076.1"/>
    <property type="molecule type" value="Genomic_DNA"/>
</dbReference>
<protein>
    <submittedName>
        <fullName evidence="3">Reverse transcriptase domain-containing protein</fullName>
    </submittedName>
</protein>
<evidence type="ECO:0000313" key="4">
    <source>
        <dbReference type="Proteomes" id="UP001151760"/>
    </source>
</evidence>
<dbReference type="SUPFAM" id="SSF56672">
    <property type="entry name" value="DNA/RNA polymerases"/>
    <property type="match status" value="1"/>
</dbReference>
<dbReference type="InterPro" id="IPR043502">
    <property type="entry name" value="DNA/RNA_pol_sf"/>
</dbReference>
<comment type="caution">
    <text evidence="3">The sequence shown here is derived from an EMBL/GenBank/DDBJ whole genome shotgun (WGS) entry which is preliminary data.</text>
</comment>
<evidence type="ECO:0000259" key="2">
    <source>
        <dbReference type="Pfam" id="PF17919"/>
    </source>
</evidence>